<keyword evidence="2" id="KW-0282">Flagellum</keyword>
<dbReference type="Proteomes" id="UP000268230">
    <property type="component" value="Chromosome"/>
</dbReference>
<evidence type="ECO:0000313" key="2">
    <source>
        <dbReference type="EMBL" id="AZL67802.1"/>
    </source>
</evidence>
<protein>
    <submittedName>
        <fullName evidence="2">Flagellar hook-length control protein FliK</fullName>
    </submittedName>
</protein>
<gene>
    <name evidence="2" type="ORF">EJA05_08640</name>
</gene>
<reference evidence="2 3" key="1">
    <citation type="submission" date="2018-12" db="EMBL/GenBank/DDBJ databases">
        <authorList>
            <person name="Li S."/>
            <person name="Yang R."/>
            <person name="Chen G."/>
            <person name="Zou L."/>
            <person name="Zhang C."/>
            <person name="Chen Y."/>
            <person name="Liu Z."/>
            <person name="Li Y."/>
            <person name="Yan Y."/>
            <person name="Huang M."/>
            <person name="Chen T."/>
        </authorList>
    </citation>
    <scope>NUCLEOTIDE SEQUENCE [LARGE SCALE GENOMIC DNA]</scope>
    <source>
        <strain evidence="2 3">1257</strain>
    </source>
</reference>
<dbReference type="Gene3D" id="3.30.750.140">
    <property type="match status" value="1"/>
</dbReference>
<dbReference type="AlphaFoldDB" id="A0A3Q8TZG6"/>
<dbReference type="InterPro" id="IPR038610">
    <property type="entry name" value="FliK-like_C_sf"/>
</dbReference>
<dbReference type="Pfam" id="PF02120">
    <property type="entry name" value="Flg_hook"/>
    <property type="match status" value="1"/>
</dbReference>
<evidence type="ECO:0000313" key="3">
    <source>
        <dbReference type="Proteomes" id="UP000268230"/>
    </source>
</evidence>
<evidence type="ECO:0000259" key="1">
    <source>
        <dbReference type="Pfam" id="PF02120"/>
    </source>
</evidence>
<dbReference type="KEGG" id="pory:EJA05_08640"/>
<feature type="domain" description="Flagellar hook-length control protein-like C-terminal" evidence="1">
    <location>
        <begin position="435"/>
        <end position="510"/>
    </location>
</feature>
<dbReference type="InterPro" id="IPR021136">
    <property type="entry name" value="Flagellar_hook_control-like_C"/>
</dbReference>
<organism evidence="2 3">
    <name type="scientific">Pseudomonas entomophila</name>
    <dbReference type="NCBI Taxonomy" id="312306"/>
    <lineage>
        <taxon>Bacteria</taxon>
        <taxon>Pseudomonadati</taxon>
        <taxon>Pseudomonadota</taxon>
        <taxon>Gammaproteobacteria</taxon>
        <taxon>Pseudomonadales</taxon>
        <taxon>Pseudomonadaceae</taxon>
        <taxon>Pseudomonas</taxon>
    </lineage>
</organism>
<accession>A0A3Q8TZG6</accession>
<proteinExistence type="predicted"/>
<sequence length="524" mass="56167">MTEINSLGAQTAPSPQATRAAMTGELLRLLQSQPDLLAPGETARAEVMSLRQVGQEFQLLLRLTQTNGNQTQLQASASQPLPQGSLITVSQTDSNRLAVLVQQANANNIATLTRLDTRQVPVGTLLQGKVLTSQALPQPPGEAASFRSLVSLLNSSQAGATLTIDSPRPLPVGSLLSALVQGDQSLRFVPLSGRQDQLAIAQHLVTQQGQQASLPGLLSGLQQIARSPDAGVELRASAERLLASLPDARQLSEPKNLAQALSSSGAFLESKLLGGLASGVAPDLKAQLVRLIAQLPPPPANATLSPMLTSTSLAQALPGFARSALGMLGQVSPRPQSGPFPLPTRLLQKLEQEGDLQQLLRLAAGAVSRLQSHALSSLQQSGQLENGNLQTTWQTEIPIRHGQEFIPLQVKLQREETPQQQADREREQHEQRDPLAALWRIELAFDLAPLGPLQVQAQLSQGRLSGQLWAEQERTARLIDSQLGALRERLLACGLDVGDLECHPGTPPQGPRTRLEQRWVDENA</sequence>
<name>A0A3Q8TZG6_9PSED</name>
<dbReference type="EMBL" id="CP034338">
    <property type="protein sequence ID" value="AZL67802.1"/>
    <property type="molecule type" value="Genomic_DNA"/>
</dbReference>
<keyword evidence="2" id="KW-0969">Cilium</keyword>
<dbReference type="OrthoDB" id="6113047at2"/>
<keyword evidence="2" id="KW-0966">Cell projection</keyword>